<protein>
    <submittedName>
        <fullName evidence="3">DUF2865 domain-containing protein</fullName>
    </submittedName>
</protein>
<evidence type="ECO:0000313" key="3">
    <source>
        <dbReference type="EMBL" id="QCI63256.1"/>
    </source>
</evidence>
<feature type="chain" id="PRO_5020311977" evidence="2">
    <location>
        <begin position="25"/>
        <end position="322"/>
    </location>
</feature>
<gene>
    <name evidence="3" type="ORF">E8M01_02810</name>
</gene>
<evidence type="ECO:0000256" key="2">
    <source>
        <dbReference type="SAM" id="SignalP"/>
    </source>
</evidence>
<proteinExistence type="predicted"/>
<evidence type="ECO:0000313" key="4">
    <source>
        <dbReference type="Proteomes" id="UP000298781"/>
    </source>
</evidence>
<dbReference type="KEGG" id="pstg:E8M01_02810"/>
<feature type="region of interest" description="Disordered" evidence="1">
    <location>
        <begin position="261"/>
        <end position="280"/>
    </location>
</feature>
<accession>A0A4D7B190</accession>
<dbReference type="AlphaFoldDB" id="A0A4D7B190"/>
<sequence>MRWGFMIARASGFAAVLLSGLLLADARAPAAAQDNDQIYAVIRRDAEMRAARRGEAPSRNSSWPGFQLFGGGPPREVPLITVRPRANPAGPHQASAGQRQNGNFRMPGGTRAYCVRLCDGFFFPAPAGASEGQGDQQATCNSLCPGTEVALYTARGGAAIEDASGPRGQPYARLATAFRFRETTVAACTCQGRATNGLARLPITHDFTLRAGDVVVTDNGVRVFAGAARFPYRQSDFVDARSYGRLPADMRRRVTEIQAGIQARDTGSAAPVARTEGHSARAAARRAGMADAAASLPLGAGTTSTEGVRILDITRRTDTSIR</sequence>
<dbReference type="EMBL" id="CP039690">
    <property type="protein sequence ID" value="QCI63256.1"/>
    <property type="molecule type" value="Genomic_DNA"/>
</dbReference>
<dbReference type="InterPro" id="IPR021293">
    <property type="entry name" value="DUF2865"/>
</dbReference>
<organism evidence="3 4">
    <name type="scientific">Phreatobacter stygius</name>
    <dbReference type="NCBI Taxonomy" id="1940610"/>
    <lineage>
        <taxon>Bacteria</taxon>
        <taxon>Pseudomonadati</taxon>
        <taxon>Pseudomonadota</taxon>
        <taxon>Alphaproteobacteria</taxon>
        <taxon>Hyphomicrobiales</taxon>
        <taxon>Phreatobacteraceae</taxon>
        <taxon>Phreatobacter</taxon>
    </lineage>
</organism>
<keyword evidence="2" id="KW-0732">Signal</keyword>
<feature type="signal peptide" evidence="2">
    <location>
        <begin position="1"/>
        <end position="24"/>
    </location>
</feature>
<reference evidence="3 4" key="1">
    <citation type="submission" date="2019-04" db="EMBL/GenBank/DDBJ databases">
        <title>Phreatobacter aquaticus sp. nov.</title>
        <authorList>
            <person name="Choi A."/>
        </authorList>
    </citation>
    <scope>NUCLEOTIDE SEQUENCE [LARGE SCALE GENOMIC DNA]</scope>
    <source>
        <strain evidence="3 4">KCTC 52518</strain>
    </source>
</reference>
<keyword evidence="4" id="KW-1185">Reference proteome</keyword>
<evidence type="ECO:0000256" key="1">
    <source>
        <dbReference type="SAM" id="MobiDB-lite"/>
    </source>
</evidence>
<dbReference type="Pfam" id="PF11064">
    <property type="entry name" value="DUF2865"/>
    <property type="match status" value="1"/>
</dbReference>
<name>A0A4D7B190_9HYPH</name>
<dbReference type="OrthoDB" id="7850882at2"/>
<dbReference type="Proteomes" id="UP000298781">
    <property type="component" value="Chromosome"/>
</dbReference>